<dbReference type="PRINTS" id="PR01438">
    <property type="entry name" value="UNVRSLSTRESS"/>
</dbReference>
<sequence>MSEAGEKHSAKGEKVKEENKEEKREEGKYRRVVLLAVDGSNVSMRALDWYLDELLCEGSYVICMHSFELPLMHSYEEMYVSPDMWQATLKKEADRTAHMEKVLMRKLKLKGVPGKFIARAGGKPGEAILNAAEDEEVDMIVMGTRGRGKLMRVLLGSVSHYVISNAHCPVLVYRNRKVKDEKNVKAEDESKDDEPSTEN</sequence>
<dbReference type="InterPro" id="IPR006016">
    <property type="entry name" value="UspA"/>
</dbReference>
<evidence type="ECO:0000313" key="3">
    <source>
        <dbReference type="EMBL" id="KAK2149318.1"/>
    </source>
</evidence>
<proteinExistence type="predicted"/>
<feature type="region of interest" description="Disordered" evidence="1">
    <location>
        <begin position="1"/>
        <end position="23"/>
    </location>
</feature>
<reference evidence="3" key="1">
    <citation type="journal article" date="2023" name="Mol. Biol. Evol.">
        <title>Third-Generation Sequencing Reveals the Adaptive Role of the Epigenome in Three Deep-Sea Polychaetes.</title>
        <authorList>
            <person name="Perez M."/>
            <person name="Aroh O."/>
            <person name="Sun Y."/>
            <person name="Lan Y."/>
            <person name="Juniper S.K."/>
            <person name="Young C.R."/>
            <person name="Angers B."/>
            <person name="Qian P.Y."/>
        </authorList>
    </citation>
    <scope>NUCLEOTIDE SEQUENCE</scope>
    <source>
        <strain evidence="3">P08H-3</strain>
    </source>
</reference>
<comment type="caution">
    <text evidence="3">The sequence shown here is derived from an EMBL/GenBank/DDBJ whole genome shotgun (WGS) entry which is preliminary data.</text>
</comment>
<dbReference type="EMBL" id="JAODUP010000456">
    <property type="protein sequence ID" value="KAK2149318.1"/>
    <property type="molecule type" value="Genomic_DNA"/>
</dbReference>
<dbReference type="SUPFAM" id="SSF52402">
    <property type="entry name" value="Adenine nucleotide alpha hydrolases-like"/>
    <property type="match status" value="1"/>
</dbReference>
<dbReference type="AlphaFoldDB" id="A0AAD9MYX2"/>
<protein>
    <recommendedName>
        <fullName evidence="2">UspA domain-containing protein</fullName>
    </recommendedName>
</protein>
<dbReference type="PANTHER" id="PTHR46989:SF3">
    <property type="entry name" value="USPA DOMAIN-CONTAINING PROTEIN"/>
    <property type="match status" value="1"/>
</dbReference>
<feature type="domain" description="UspA" evidence="2">
    <location>
        <begin position="31"/>
        <end position="174"/>
    </location>
</feature>
<evidence type="ECO:0000259" key="2">
    <source>
        <dbReference type="Pfam" id="PF00582"/>
    </source>
</evidence>
<dbReference type="Pfam" id="PF00582">
    <property type="entry name" value="Usp"/>
    <property type="match status" value="1"/>
</dbReference>
<evidence type="ECO:0000313" key="4">
    <source>
        <dbReference type="Proteomes" id="UP001208570"/>
    </source>
</evidence>
<evidence type="ECO:0000256" key="1">
    <source>
        <dbReference type="SAM" id="MobiDB-lite"/>
    </source>
</evidence>
<dbReference type="CDD" id="cd23659">
    <property type="entry name" value="USP_At3g01520-like"/>
    <property type="match status" value="1"/>
</dbReference>
<organism evidence="3 4">
    <name type="scientific">Paralvinella palmiformis</name>
    <dbReference type="NCBI Taxonomy" id="53620"/>
    <lineage>
        <taxon>Eukaryota</taxon>
        <taxon>Metazoa</taxon>
        <taxon>Spiralia</taxon>
        <taxon>Lophotrochozoa</taxon>
        <taxon>Annelida</taxon>
        <taxon>Polychaeta</taxon>
        <taxon>Sedentaria</taxon>
        <taxon>Canalipalpata</taxon>
        <taxon>Terebellida</taxon>
        <taxon>Terebelliformia</taxon>
        <taxon>Alvinellidae</taxon>
        <taxon>Paralvinella</taxon>
    </lineage>
</organism>
<keyword evidence="4" id="KW-1185">Reference proteome</keyword>
<dbReference type="PANTHER" id="PTHR46989">
    <property type="entry name" value="USP DOMAIN-CONTAINING PROTEIN"/>
    <property type="match status" value="1"/>
</dbReference>
<name>A0AAD9MYX2_9ANNE</name>
<dbReference type="InterPro" id="IPR006015">
    <property type="entry name" value="Universal_stress_UspA"/>
</dbReference>
<dbReference type="Proteomes" id="UP001208570">
    <property type="component" value="Unassembled WGS sequence"/>
</dbReference>
<dbReference type="Gene3D" id="3.40.50.620">
    <property type="entry name" value="HUPs"/>
    <property type="match status" value="1"/>
</dbReference>
<gene>
    <name evidence="3" type="ORF">LSH36_455g03019</name>
</gene>
<accession>A0AAD9MYX2</accession>
<dbReference type="InterPro" id="IPR014729">
    <property type="entry name" value="Rossmann-like_a/b/a_fold"/>
</dbReference>